<dbReference type="GO" id="GO:0005652">
    <property type="term" value="C:nuclear lamina"/>
    <property type="evidence" value="ECO:0007669"/>
    <property type="project" value="TreeGrafter"/>
</dbReference>
<name>A0A8R1EBL7_CAEJA</name>
<evidence type="ECO:0000313" key="7">
    <source>
        <dbReference type="EnsemblMetazoa" id="CJA28594.1"/>
    </source>
</evidence>
<reference evidence="8" key="1">
    <citation type="submission" date="2010-08" db="EMBL/GenBank/DDBJ databases">
        <authorList>
            <consortium name="Caenorhabditis japonica Sequencing Consortium"/>
            <person name="Wilson R.K."/>
        </authorList>
    </citation>
    <scope>NUCLEOTIDE SEQUENCE [LARGE SCALE GENOMIC DNA]</scope>
    <source>
        <strain evidence="8">DF5081</strain>
    </source>
</reference>
<comment type="subcellular location">
    <subcellularLocation>
        <location evidence="1">Nucleus</location>
    </subcellularLocation>
</comment>
<dbReference type="GO" id="GO:0031507">
    <property type="term" value="P:heterochromatin formation"/>
    <property type="evidence" value="ECO:0007669"/>
    <property type="project" value="TreeGrafter"/>
</dbReference>
<feature type="domain" description="LTD" evidence="6">
    <location>
        <begin position="114"/>
        <end position="226"/>
    </location>
</feature>
<dbReference type="GO" id="GO:0051664">
    <property type="term" value="P:nuclear pore localization"/>
    <property type="evidence" value="ECO:0007669"/>
    <property type="project" value="TreeGrafter"/>
</dbReference>
<keyword evidence="3" id="KW-0539">Nucleus</keyword>
<evidence type="ECO:0000256" key="1">
    <source>
        <dbReference type="ARBA" id="ARBA00004123"/>
    </source>
</evidence>
<organism evidence="7 8">
    <name type="scientific">Caenorhabditis japonica</name>
    <dbReference type="NCBI Taxonomy" id="281687"/>
    <lineage>
        <taxon>Eukaryota</taxon>
        <taxon>Metazoa</taxon>
        <taxon>Ecdysozoa</taxon>
        <taxon>Nematoda</taxon>
        <taxon>Chromadorea</taxon>
        <taxon>Rhabditida</taxon>
        <taxon>Rhabditina</taxon>
        <taxon>Rhabditomorpha</taxon>
        <taxon>Rhabditoidea</taxon>
        <taxon>Rhabditidae</taxon>
        <taxon>Peloderinae</taxon>
        <taxon>Caenorhabditis</taxon>
    </lineage>
</organism>
<dbReference type="PANTHER" id="PTHR45721">
    <property type="entry name" value="LAMIN DM0-RELATED"/>
    <property type="match status" value="1"/>
</dbReference>
<dbReference type="InterPro" id="IPR036415">
    <property type="entry name" value="Lamin_tail_dom_sf"/>
</dbReference>
<sequence length="226" mass="26101">MQKLDQENRALRLENAELRSKLIKTQKESEAFSVNLKMVQNCREKLEAELSETIAEIEFLKAQVERNEKERLETPILEQQQVPETSSPKKKGITGEKEHQEFSGRSGNMEYNSTWTSSICIQEASQKSFTLKNTHYTDRQSLDDFIIWRIVDGVNTMAPTPLPNEIILQPGQEYTFHAKHKDARNIPGTSCVMHRHETFGTGKVNYTILMDNNGEEIAKHECWILY</sequence>
<dbReference type="GO" id="GO:0007097">
    <property type="term" value="P:nuclear migration"/>
    <property type="evidence" value="ECO:0007669"/>
    <property type="project" value="TreeGrafter"/>
</dbReference>
<protein>
    <submittedName>
        <fullName evidence="7">LTD domain-containing protein</fullName>
    </submittedName>
</protein>
<dbReference type="AlphaFoldDB" id="A0A8R1EBL7"/>
<dbReference type="GO" id="GO:0006998">
    <property type="term" value="P:nuclear envelope organization"/>
    <property type="evidence" value="ECO:0007669"/>
    <property type="project" value="TreeGrafter"/>
</dbReference>
<reference evidence="7" key="2">
    <citation type="submission" date="2022-06" db="UniProtKB">
        <authorList>
            <consortium name="EnsemblMetazoa"/>
        </authorList>
    </citation>
    <scope>IDENTIFICATION</scope>
    <source>
        <strain evidence="7">DF5081</strain>
    </source>
</reference>
<feature type="compositionally biased region" description="Basic and acidic residues" evidence="5">
    <location>
        <begin position="93"/>
        <end position="102"/>
    </location>
</feature>
<dbReference type="GO" id="GO:0005200">
    <property type="term" value="F:structural constituent of cytoskeleton"/>
    <property type="evidence" value="ECO:0007669"/>
    <property type="project" value="TreeGrafter"/>
</dbReference>
<keyword evidence="2 4" id="KW-0175">Coiled coil</keyword>
<dbReference type="SUPFAM" id="SSF74853">
    <property type="entry name" value="Lamin A/C globular tail domain"/>
    <property type="match status" value="1"/>
</dbReference>
<dbReference type="Proteomes" id="UP000005237">
    <property type="component" value="Unassembled WGS sequence"/>
</dbReference>
<dbReference type="EnsemblMetazoa" id="CJA28594.1">
    <property type="protein sequence ID" value="CJA28594.1"/>
    <property type="gene ID" value="WBGene00184168"/>
</dbReference>
<evidence type="ECO:0000256" key="2">
    <source>
        <dbReference type="ARBA" id="ARBA00023054"/>
    </source>
</evidence>
<feature type="coiled-coil region" evidence="4">
    <location>
        <begin position="1"/>
        <end position="70"/>
    </location>
</feature>
<dbReference type="Gene3D" id="2.60.40.1260">
    <property type="entry name" value="Lamin Tail domain"/>
    <property type="match status" value="1"/>
</dbReference>
<evidence type="ECO:0000256" key="5">
    <source>
        <dbReference type="SAM" id="MobiDB-lite"/>
    </source>
</evidence>
<dbReference type="PROSITE" id="PS51841">
    <property type="entry name" value="LTD"/>
    <property type="match status" value="1"/>
</dbReference>
<evidence type="ECO:0000256" key="3">
    <source>
        <dbReference type="ARBA" id="ARBA00023242"/>
    </source>
</evidence>
<evidence type="ECO:0000259" key="6">
    <source>
        <dbReference type="PROSITE" id="PS51841"/>
    </source>
</evidence>
<dbReference type="PANTHER" id="PTHR45721:SF11">
    <property type="entry name" value="LAMIN DM0-RELATED"/>
    <property type="match status" value="1"/>
</dbReference>
<accession>A0A8R1EBL7</accession>
<feature type="compositionally biased region" description="Polar residues" evidence="5">
    <location>
        <begin position="77"/>
        <end position="86"/>
    </location>
</feature>
<dbReference type="InterPro" id="IPR001322">
    <property type="entry name" value="Lamin_tail_dom"/>
</dbReference>
<proteinExistence type="predicted"/>
<keyword evidence="8" id="KW-1185">Reference proteome</keyword>
<dbReference type="GO" id="GO:0090435">
    <property type="term" value="P:protein localization to nuclear envelope"/>
    <property type="evidence" value="ECO:0007669"/>
    <property type="project" value="TreeGrafter"/>
</dbReference>
<evidence type="ECO:0000313" key="8">
    <source>
        <dbReference type="Proteomes" id="UP000005237"/>
    </source>
</evidence>
<feature type="region of interest" description="Disordered" evidence="5">
    <location>
        <begin position="71"/>
        <end position="108"/>
    </location>
</feature>
<evidence type="ECO:0000256" key="4">
    <source>
        <dbReference type="SAM" id="Coils"/>
    </source>
</evidence>